<reference evidence="2" key="1">
    <citation type="submission" date="2017-02" db="EMBL/GenBank/DDBJ databases">
        <authorList>
            <person name="Dridi B."/>
        </authorList>
    </citation>
    <scope>NUCLEOTIDE SEQUENCE [LARGE SCALE GENOMIC DNA]</scope>
    <source>
        <strain evidence="2">EB411</strain>
    </source>
</reference>
<dbReference type="Proteomes" id="UP000196778">
    <property type="component" value="Unassembled WGS sequence"/>
</dbReference>
<name>A0A1R4K6I7_9MICO</name>
<dbReference type="AlphaFoldDB" id="A0A1R4K6I7"/>
<dbReference type="GO" id="GO:0047429">
    <property type="term" value="F:nucleoside triphosphate diphosphatase activity"/>
    <property type="evidence" value="ECO:0007669"/>
    <property type="project" value="UniProtKB-EC"/>
</dbReference>
<gene>
    <name evidence="1" type="ORF">FM119_11675</name>
</gene>
<dbReference type="Gene3D" id="3.40.720.10">
    <property type="entry name" value="Alkaline Phosphatase, subunit A"/>
    <property type="match status" value="1"/>
</dbReference>
<accession>A0A1R4K6I7</accession>
<dbReference type="InterPro" id="IPR017850">
    <property type="entry name" value="Alkaline_phosphatase_core_sf"/>
</dbReference>
<organism evidence="1 2">
    <name type="scientific">Mycetocola reblochoni REB411</name>
    <dbReference type="NCBI Taxonomy" id="1255698"/>
    <lineage>
        <taxon>Bacteria</taxon>
        <taxon>Bacillati</taxon>
        <taxon>Actinomycetota</taxon>
        <taxon>Actinomycetes</taxon>
        <taxon>Micrococcales</taxon>
        <taxon>Microbacteriaceae</taxon>
        <taxon>Mycetocola</taxon>
    </lineage>
</organism>
<dbReference type="EC" id="3.1.4.1" evidence="1"/>
<dbReference type="RefSeq" id="WP_245827469.1">
    <property type="nucleotide sequence ID" value="NZ_FUKR01000066.1"/>
</dbReference>
<evidence type="ECO:0000313" key="2">
    <source>
        <dbReference type="Proteomes" id="UP000196778"/>
    </source>
</evidence>
<dbReference type="SUPFAM" id="SSF53649">
    <property type="entry name" value="Alkaline phosphatase-like"/>
    <property type="match status" value="1"/>
</dbReference>
<dbReference type="InterPro" id="IPR002591">
    <property type="entry name" value="Phosphodiest/P_Trfase"/>
</dbReference>
<evidence type="ECO:0000313" key="1">
    <source>
        <dbReference type="EMBL" id="SJN39858.1"/>
    </source>
</evidence>
<dbReference type="GO" id="GO:0004528">
    <property type="term" value="F:phosphodiesterase I activity"/>
    <property type="evidence" value="ECO:0007669"/>
    <property type="project" value="UniProtKB-EC"/>
</dbReference>
<dbReference type="Pfam" id="PF01663">
    <property type="entry name" value="Phosphodiest"/>
    <property type="match status" value="1"/>
</dbReference>
<proteinExistence type="predicted"/>
<keyword evidence="1" id="KW-0378">Hydrolase</keyword>
<dbReference type="EC" id="3.6.1.9" evidence="1"/>
<dbReference type="PANTHER" id="PTHR10151">
    <property type="entry name" value="ECTONUCLEOTIDE PYROPHOSPHATASE/PHOSPHODIESTERASE"/>
    <property type="match status" value="1"/>
</dbReference>
<sequence length="382" mass="40571">MSSMLPTARPAARNLADVLPDCLELLTTAHGPAGVDHIIVVLVDGLGAQNLSSRRGHARTLTALRSTTIASVFPSTTAAALTSLATGTLPGRHGIVGYAARDLASGRVVNQISGWDELVDSDGWQRETTVFQRAVAADVAPVAIGPASFARSGFTRHVLSGAEYRAADSLSDRVDAAVAATRRAPRTLSYLYVPELDKAGHRFGSESPEWTAALEQLDQAFRRLLGSLPKRTGVLVTADHGMVDVPAHRQLLFGDDPALMTPVVAVGGEPRMLHLYGDGDMTGDDREALAAVWRDAEGERSWVLSREDAIMMGLFGDVDEEVVPRIGDVLVAARARVAYYDGRLGAGDPARRMVGQHGSMTDEETRIPLLAAGAFADGGVFD</sequence>
<dbReference type="EMBL" id="FUKR01000066">
    <property type="protein sequence ID" value="SJN39858.1"/>
    <property type="molecule type" value="Genomic_DNA"/>
</dbReference>
<dbReference type="PANTHER" id="PTHR10151:SF120">
    <property type="entry name" value="BIS(5'-ADENOSYL)-TRIPHOSPHATASE"/>
    <property type="match status" value="1"/>
</dbReference>
<protein>
    <submittedName>
        <fullName evidence="1">Alkaline phosphodiesterase I / Nucleotide pyrophosphatase</fullName>
        <ecNumber evidence="1">3.1.4.1</ecNumber>
        <ecNumber evidence="1">3.6.1.9</ecNumber>
    </submittedName>
</protein>
<keyword evidence="2" id="KW-1185">Reference proteome</keyword>